<keyword evidence="2" id="KW-1185">Reference proteome</keyword>
<comment type="caution">
    <text evidence="1">The sequence shown here is derived from an EMBL/GenBank/DDBJ whole genome shotgun (WGS) entry which is preliminary data.</text>
</comment>
<gene>
    <name evidence="1" type="ORF">KC19_2G036300</name>
</gene>
<reference evidence="1" key="1">
    <citation type="submission" date="2020-06" db="EMBL/GenBank/DDBJ databases">
        <title>WGS assembly of Ceratodon purpureus strain R40.</title>
        <authorList>
            <person name="Carey S.B."/>
            <person name="Jenkins J."/>
            <person name="Shu S."/>
            <person name="Lovell J.T."/>
            <person name="Sreedasyam A."/>
            <person name="Maumus F."/>
            <person name="Tiley G.P."/>
            <person name="Fernandez-Pozo N."/>
            <person name="Barry K."/>
            <person name="Chen C."/>
            <person name="Wang M."/>
            <person name="Lipzen A."/>
            <person name="Daum C."/>
            <person name="Saski C.A."/>
            <person name="Payton A.C."/>
            <person name="Mcbreen J.C."/>
            <person name="Conrad R.E."/>
            <person name="Kollar L.M."/>
            <person name="Olsson S."/>
            <person name="Huttunen S."/>
            <person name="Landis J.B."/>
            <person name="Wickett N.J."/>
            <person name="Johnson M.G."/>
            <person name="Rensing S.A."/>
            <person name="Grimwood J."/>
            <person name="Schmutz J."/>
            <person name="Mcdaniel S.F."/>
        </authorList>
    </citation>
    <scope>NUCLEOTIDE SEQUENCE</scope>
    <source>
        <strain evidence="1">R40</strain>
    </source>
</reference>
<dbReference type="AlphaFoldDB" id="A0A8T0ISW4"/>
<evidence type="ECO:0000313" key="1">
    <source>
        <dbReference type="EMBL" id="KAG0585758.1"/>
    </source>
</evidence>
<name>A0A8T0ISW4_CERPU</name>
<protein>
    <submittedName>
        <fullName evidence="1">Uncharacterized protein</fullName>
    </submittedName>
</protein>
<sequence length="72" mass="8107">MVQRCAGICTRPYFLKPQLAKSTCLRRDRASREHMLGAVFNKPIVFIAFQSWPTPSPRGLPSLTTLASRNSE</sequence>
<accession>A0A8T0ISW4</accession>
<dbReference type="EMBL" id="CM026422">
    <property type="protein sequence ID" value="KAG0585758.1"/>
    <property type="molecule type" value="Genomic_DNA"/>
</dbReference>
<organism evidence="1 2">
    <name type="scientific">Ceratodon purpureus</name>
    <name type="common">Fire moss</name>
    <name type="synonym">Dicranum purpureum</name>
    <dbReference type="NCBI Taxonomy" id="3225"/>
    <lineage>
        <taxon>Eukaryota</taxon>
        <taxon>Viridiplantae</taxon>
        <taxon>Streptophyta</taxon>
        <taxon>Embryophyta</taxon>
        <taxon>Bryophyta</taxon>
        <taxon>Bryophytina</taxon>
        <taxon>Bryopsida</taxon>
        <taxon>Dicranidae</taxon>
        <taxon>Pseudoditrichales</taxon>
        <taxon>Ditrichaceae</taxon>
        <taxon>Ceratodon</taxon>
    </lineage>
</organism>
<proteinExistence type="predicted"/>
<dbReference type="Proteomes" id="UP000822688">
    <property type="component" value="Chromosome 2"/>
</dbReference>
<evidence type="ECO:0000313" key="2">
    <source>
        <dbReference type="Proteomes" id="UP000822688"/>
    </source>
</evidence>